<evidence type="ECO:0000313" key="11">
    <source>
        <dbReference type="EMBL" id="OCL05948.1"/>
    </source>
</evidence>
<keyword evidence="8" id="KW-0449">Lipoprotein</keyword>
<reference evidence="11 12" key="1">
    <citation type="journal article" date="2016" name="Nat. Commun.">
        <title>Ectomycorrhizal ecology is imprinted in the genome of the dominant symbiotic fungus Cenococcum geophilum.</title>
        <authorList>
            <consortium name="DOE Joint Genome Institute"/>
            <person name="Peter M."/>
            <person name="Kohler A."/>
            <person name="Ohm R.A."/>
            <person name="Kuo A."/>
            <person name="Krutzmann J."/>
            <person name="Morin E."/>
            <person name="Arend M."/>
            <person name="Barry K.W."/>
            <person name="Binder M."/>
            <person name="Choi C."/>
            <person name="Clum A."/>
            <person name="Copeland A."/>
            <person name="Grisel N."/>
            <person name="Haridas S."/>
            <person name="Kipfer T."/>
            <person name="LaButti K."/>
            <person name="Lindquist E."/>
            <person name="Lipzen A."/>
            <person name="Maire R."/>
            <person name="Meier B."/>
            <person name="Mihaltcheva S."/>
            <person name="Molinier V."/>
            <person name="Murat C."/>
            <person name="Poggeler S."/>
            <person name="Quandt C.A."/>
            <person name="Sperisen C."/>
            <person name="Tritt A."/>
            <person name="Tisserant E."/>
            <person name="Crous P.W."/>
            <person name="Henrissat B."/>
            <person name="Nehls U."/>
            <person name="Egli S."/>
            <person name="Spatafora J.W."/>
            <person name="Grigoriev I.V."/>
            <person name="Martin F.M."/>
        </authorList>
    </citation>
    <scope>NUCLEOTIDE SEQUENCE [LARGE SCALE GENOMIC DNA]</scope>
    <source>
        <strain evidence="11 12">CBS 207.34</strain>
    </source>
</reference>
<dbReference type="GO" id="GO:0003924">
    <property type="term" value="F:GTPase activity"/>
    <property type="evidence" value="ECO:0007669"/>
    <property type="project" value="InterPro"/>
</dbReference>
<dbReference type="FunFam" id="3.40.50.300:FF:000983">
    <property type="entry name" value="Rho family GTPase"/>
    <property type="match status" value="1"/>
</dbReference>
<keyword evidence="6" id="KW-0342">GTP-binding</keyword>
<evidence type="ECO:0000313" key="12">
    <source>
        <dbReference type="Proteomes" id="UP000250140"/>
    </source>
</evidence>
<dbReference type="EMBL" id="KV750167">
    <property type="protein sequence ID" value="OCL05948.1"/>
    <property type="molecule type" value="Genomic_DNA"/>
</dbReference>
<dbReference type="Proteomes" id="UP000250140">
    <property type="component" value="Unassembled WGS sequence"/>
</dbReference>
<sequence>MSQNRTRAQAPDVRLAEGKEAPEEPKPQARHRKSLSLASLFRIRGKREKGFISQDGRLWQFDEKATGGVRLKLVVVGDGACGKTCFIIVGTKKLFPTVYVPTIFENYEADFEINGRSVEAHFWDTAGQDEFARLRPSSYPGTHIVCLCFALDDHDSLDNILHTWQPEIAHFCGKKIPIFLLGLKKDTRDDPISIGERLRRGQRHVTKAEGEDMRQKLNAVKYMESSAKTGEGVQETLVEIFTTALEQNSAMHAAAKKKRKRAIHRLFG</sequence>
<dbReference type="InterPro" id="IPR003578">
    <property type="entry name" value="Small_GTPase_Rho"/>
</dbReference>
<dbReference type="CDD" id="cd00157">
    <property type="entry name" value="Rho"/>
    <property type="match status" value="1"/>
</dbReference>
<dbReference type="PRINTS" id="PR00449">
    <property type="entry name" value="RASTRNSFRMNG"/>
</dbReference>
<evidence type="ECO:0000256" key="6">
    <source>
        <dbReference type="ARBA" id="ARBA00023134"/>
    </source>
</evidence>
<evidence type="ECO:0000256" key="10">
    <source>
        <dbReference type="SAM" id="MobiDB-lite"/>
    </source>
</evidence>
<dbReference type="PROSITE" id="PS51419">
    <property type="entry name" value="RAB"/>
    <property type="match status" value="1"/>
</dbReference>
<evidence type="ECO:0000256" key="8">
    <source>
        <dbReference type="ARBA" id="ARBA00023288"/>
    </source>
</evidence>
<keyword evidence="7" id="KW-0472">Membrane</keyword>
<dbReference type="Gene3D" id="3.40.50.300">
    <property type="entry name" value="P-loop containing nucleotide triphosphate hydrolases"/>
    <property type="match status" value="1"/>
</dbReference>
<keyword evidence="4" id="KW-0488">Methylation</keyword>
<gene>
    <name evidence="11" type="ORF">AOQ84DRAFT_344065</name>
</gene>
<dbReference type="NCBIfam" id="TIGR00231">
    <property type="entry name" value="small_GTP"/>
    <property type="match status" value="1"/>
</dbReference>
<protein>
    <submittedName>
        <fullName evidence="11">Ras-domain-containing protein</fullName>
    </submittedName>
</protein>
<keyword evidence="5" id="KW-0547">Nucleotide-binding</keyword>
<dbReference type="PANTHER" id="PTHR24072">
    <property type="entry name" value="RHO FAMILY GTPASE"/>
    <property type="match status" value="1"/>
</dbReference>
<dbReference type="SMART" id="SM00175">
    <property type="entry name" value="RAB"/>
    <property type="match status" value="1"/>
</dbReference>
<comment type="subcellular location">
    <subcellularLocation>
        <location evidence="1">Cell membrane</location>
        <topology evidence="1">Lipid-anchor</topology>
        <orientation evidence="1">Cytoplasmic side</orientation>
    </subcellularLocation>
</comment>
<proteinExistence type="inferred from homology"/>
<evidence type="ECO:0000256" key="4">
    <source>
        <dbReference type="ARBA" id="ARBA00022481"/>
    </source>
</evidence>
<dbReference type="PROSITE" id="PS51420">
    <property type="entry name" value="RHO"/>
    <property type="match status" value="1"/>
</dbReference>
<dbReference type="GO" id="GO:0007264">
    <property type="term" value="P:small GTPase-mediated signal transduction"/>
    <property type="evidence" value="ECO:0007669"/>
    <property type="project" value="InterPro"/>
</dbReference>
<dbReference type="InterPro" id="IPR027417">
    <property type="entry name" value="P-loop_NTPase"/>
</dbReference>
<dbReference type="Pfam" id="PF00071">
    <property type="entry name" value="Ras"/>
    <property type="match status" value="1"/>
</dbReference>
<evidence type="ECO:0000256" key="3">
    <source>
        <dbReference type="ARBA" id="ARBA00022475"/>
    </source>
</evidence>
<keyword evidence="9" id="KW-0636">Prenylation</keyword>
<dbReference type="PROSITE" id="PS51421">
    <property type="entry name" value="RAS"/>
    <property type="match status" value="1"/>
</dbReference>
<feature type="compositionally biased region" description="Basic and acidic residues" evidence="10">
    <location>
        <begin position="14"/>
        <end position="27"/>
    </location>
</feature>
<dbReference type="GO" id="GO:0005525">
    <property type="term" value="F:GTP binding"/>
    <property type="evidence" value="ECO:0007669"/>
    <property type="project" value="UniProtKB-KW"/>
</dbReference>
<feature type="region of interest" description="Disordered" evidence="10">
    <location>
        <begin position="1"/>
        <end position="32"/>
    </location>
</feature>
<dbReference type="SMART" id="SM00174">
    <property type="entry name" value="RHO"/>
    <property type="match status" value="1"/>
</dbReference>
<name>A0A8E2EWF7_9PEZI</name>
<organism evidence="11 12">
    <name type="scientific">Glonium stellatum</name>
    <dbReference type="NCBI Taxonomy" id="574774"/>
    <lineage>
        <taxon>Eukaryota</taxon>
        <taxon>Fungi</taxon>
        <taxon>Dikarya</taxon>
        <taxon>Ascomycota</taxon>
        <taxon>Pezizomycotina</taxon>
        <taxon>Dothideomycetes</taxon>
        <taxon>Pleosporomycetidae</taxon>
        <taxon>Gloniales</taxon>
        <taxon>Gloniaceae</taxon>
        <taxon>Glonium</taxon>
    </lineage>
</organism>
<dbReference type="InterPro" id="IPR005225">
    <property type="entry name" value="Small_GTP-bd"/>
</dbReference>
<evidence type="ECO:0000256" key="2">
    <source>
        <dbReference type="ARBA" id="ARBA00010142"/>
    </source>
</evidence>
<dbReference type="GO" id="GO:0005886">
    <property type="term" value="C:plasma membrane"/>
    <property type="evidence" value="ECO:0007669"/>
    <property type="project" value="UniProtKB-SubCell"/>
</dbReference>
<evidence type="ECO:0000256" key="9">
    <source>
        <dbReference type="ARBA" id="ARBA00023289"/>
    </source>
</evidence>
<keyword evidence="3" id="KW-1003">Cell membrane</keyword>
<dbReference type="SMART" id="SM00173">
    <property type="entry name" value="RAS"/>
    <property type="match status" value="1"/>
</dbReference>
<accession>A0A8E2EWF7</accession>
<dbReference type="InterPro" id="IPR001806">
    <property type="entry name" value="Small_GTPase"/>
</dbReference>
<evidence type="ECO:0000256" key="1">
    <source>
        <dbReference type="ARBA" id="ARBA00004342"/>
    </source>
</evidence>
<evidence type="ECO:0000256" key="7">
    <source>
        <dbReference type="ARBA" id="ARBA00023136"/>
    </source>
</evidence>
<dbReference type="OrthoDB" id="8830751at2759"/>
<evidence type="ECO:0000256" key="5">
    <source>
        <dbReference type="ARBA" id="ARBA00022741"/>
    </source>
</evidence>
<keyword evidence="12" id="KW-1185">Reference proteome</keyword>
<dbReference type="AlphaFoldDB" id="A0A8E2EWF7"/>
<comment type="similarity">
    <text evidence="2">Belongs to the small GTPase superfamily. Rho family.</text>
</comment>
<dbReference type="SUPFAM" id="SSF52540">
    <property type="entry name" value="P-loop containing nucleoside triphosphate hydrolases"/>
    <property type="match status" value="1"/>
</dbReference>